<evidence type="ECO:0000313" key="2">
    <source>
        <dbReference type="EMBL" id="KAI1884937.1"/>
    </source>
</evidence>
<keyword evidence="1" id="KW-0812">Transmembrane</keyword>
<accession>A0A8T3CLZ7</accession>
<dbReference type="AlphaFoldDB" id="A0A8T3CLZ7"/>
<dbReference type="Proteomes" id="UP000829720">
    <property type="component" value="Unassembled WGS sequence"/>
</dbReference>
<keyword evidence="1" id="KW-0472">Membrane</keyword>
<proteinExistence type="predicted"/>
<feature type="transmembrane region" description="Helical" evidence="1">
    <location>
        <begin position="6"/>
        <end position="29"/>
    </location>
</feature>
<reference evidence="2" key="1">
    <citation type="submission" date="2021-01" db="EMBL/GenBank/DDBJ databases">
        <authorList>
            <person name="Zahm M."/>
            <person name="Roques C."/>
            <person name="Cabau C."/>
            <person name="Klopp C."/>
            <person name="Donnadieu C."/>
            <person name="Jouanno E."/>
            <person name="Lampietro C."/>
            <person name="Louis A."/>
            <person name="Herpin A."/>
            <person name="Echchiki A."/>
            <person name="Berthelot C."/>
            <person name="Parey E."/>
            <person name="Roest-Crollius H."/>
            <person name="Braasch I."/>
            <person name="Postlethwait J."/>
            <person name="Bobe J."/>
            <person name="Montfort J."/>
            <person name="Bouchez O."/>
            <person name="Begum T."/>
            <person name="Mejri S."/>
            <person name="Adams A."/>
            <person name="Chen W.-J."/>
            <person name="Guiguen Y."/>
        </authorList>
    </citation>
    <scope>NUCLEOTIDE SEQUENCE</scope>
    <source>
        <tissue evidence="2">Blood</tissue>
    </source>
</reference>
<organism evidence="2 3">
    <name type="scientific">Albula goreensis</name>
    <dbReference type="NCBI Taxonomy" id="1534307"/>
    <lineage>
        <taxon>Eukaryota</taxon>
        <taxon>Metazoa</taxon>
        <taxon>Chordata</taxon>
        <taxon>Craniata</taxon>
        <taxon>Vertebrata</taxon>
        <taxon>Euteleostomi</taxon>
        <taxon>Actinopterygii</taxon>
        <taxon>Neopterygii</taxon>
        <taxon>Teleostei</taxon>
        <taxon>Albuliformes</taxon>
        <taxon>Albulidae</taxon>
        <taxon>Albula</taxon>
    </lineage>
</organism>
<sequence>MSRVQIVYYLLSATATSQSTTAGGMWILAQGPTHSRLTEPRGLQRNRSGGFKEIKQNACFVSTSVLLSGMNCLLKSTAMVPLPGDFTRSLKRTSKPIGKKMLNRW</sequence>
<comment type="caution">
    <text evidence="2">The sequence shown here is derived from an EMBL/GenBank/DDBJ whole genome shotgun (WGS) entry which is preliminary data.</text>
</comment>
<name>A0A8T3CLZ7_9TELE</name>
<evidence type="ECO:0000313" key="3">
    <source>
        <dbReference type="Proteomes" id="UP000829720"/>
    </source>
</evidence>
<keyword evidence="3" id="KW-1185">Reference proteome</keyword>
<keyword evidence="1" id="KW-1133">Transmembrane helix</keyword>
<evidence type="ECO:0000256" key="1">
    <source>
        <dbReference type="SAM" id="Phobius"/>
    </source>
</evidence>
<dbReference type="EMBL" id="JAERUA010000021">
    <property type="protein sequence ID" value="KAI1884937.1"/>
    <property type="molecule type" value="Genomic_DNA"/>
</dbReference>
<protein>
    <submittedName>
        <fullName evidence="2">Uncharacterized protein</fullName>
    </submittedName>
</protein>
<gene>
    <name evidence="2" type="ORF">AGOR_G00215040</name>
</gene>